<keyword evidence="2" id="KW-1003">Cell membrane</keyword>
<feature type="domain" description="Major facilitator superfamily (MFS) profile" evidence="7">
    <location>
        <begin position="1"/>
        <end position="161"/>
    </location>
</feature>
<feature type="transmembrane region" description="Helical" evidence="6">
    <location>
        <begin position="93"/>
        <end position="116"/>
    </location>
</feature>
<keyword evidence="3 6" id="KW-0812">Transmembrane</keyword>
<proteinExistence type="predicted"/>
<feature type="transmembrane region" description="Helical" evidence="6">
    <location>
        <begin position="60"/>
        <end position="81"/>
    </location>
</feature>
<comment type="subcellular location">
    <subcellularLocation>
        <location evidence="1">Cell membrane</location>
        <topology evidence="1">Multi-pass membrane protein</topology>
    </subcellularLocation>
</comment>
<keyword evidence="5 6" id="KW-0472">Membrane</keyword>
<dbReference type="PANTHER" id="PTHR43124">
    <property type="entry name" value="PURINE EFFLUX PUMP PBUE"/>
    <property type="match status" value="1"/>
</dbReference>
<dbReference type="Pfam" id="PF07690">
    <property type="entry name" value="MFS_1"/>
    <property type="match status" value="1"/>
</dbReference>
<dbReference type="InterPro" id="IPR050189">
    <property type="entry name" value="MFS_Efflux_Transporters"/>
</dbReference>
<evidence type="ECO:0000256" key="1">
    <source>
        <dbReference type="ARBA" id="ARBA00004651"/>
    </source>
</evidence>
<feature type="non-terminal residue" evidence="8">
    <location>
        <position position="161"/>
    </location>
</feature>
<dbReference type="InterPro" id="IPR020846">
    <property type="entry name" value="MFS_dom"/>
</dbReference>
<dbReference type="SUPFAM" id="SSF103473">
    <property type="entry name" value="MFS general substrate transporter"/>
    <property type="match status" value="1"/>
</dbReference>
<evidence type="ECO:0000256" key="5">
    <source>
        <dbReference type="ARBA" id="ARBA00023136"/>
    </source>
</evidence>
<protein>
    <recommendedName>
        <fullName evidence="7">Major facilitator superfamily (MFS) profile domain-containing protein</fullName>
    </recommendedName>
</protein>
<dbReference type="Gene3D" id="1.20.1250.20">
    <property type="entry name" value="MFS general substrate transporter like domains"/>
    <property type="match status" value="1"/>
</dbReference>
<gene>
    <name evidence="8" type="ORF">PCOR1329_LOCUS69618</name>
</gene>
<name>A0ABN9WS58_9DINO</name>
<evidence type="ECO:0000256" key="2">
    <source>
        <dbReference type="ARBA" id="ARBA00022475"/>
    </source>
</evidence>
<sequence length="161" mass="17133">ARRVHRRRADPLLLSLGGLRRSPGVLSGVLDRRLLFAALALLTSMTCLITTQVSTFNGLAWARAFSGLGIGGSLPVVYSLVGDWYPASRRASATAYVTAASGAGVFAGQCIATLMGSVDWRWPFLVVAVPSLGSCVAMWYLAEEPVRGGQEDGIETLSLYQ</sequence>
<dbReference type="Proteomes" id="UP001189429">
    <property type="component" value="Unassembled WGS sequence"/>
</dbReference>
<evidence type="ECO:0000259" key="7">
    <source>
        <dbReference type="PROSITE" id="PS50850"/>
    </source>
</evidence>
<organism evidence="8 9">
    <name type="scientific">Prorocentrum cordatum</name>
    <dbReference type="NCBI Taxonomy" id="2364126"/>
    <lineage>
        <taxon>Eukaryota</taxon>
        <taxon>Sar</taxon>
        <taxon>Alveolata</taxon>
        <taxon>Dinophyceae</taxon>
        <taxon>Prorocentrales</taxon>
        <taxon>Prorocentraceae</taxon>
        <taxon>Prorocentrum</taxon>
    </lineage>
</organism>
<reference evidence="8" key="1">
    <citation type="submission" date="2023-10" db="EMBL/GenBank/DDBJ databases">
        <authorList>
            <person name="Chen Y."/>
            <person name="Shah S."/>
            <person name="Dougan E. K."/>
            <person name="Thang M."/>
            <person name="Chan C."/>
        </authorList>
    </citation>
    <scope>NUCLEOTIDE SEQUENCE [LARGE SCALE GENOMIC DNA]</scope>
</reference>
<dbReference type="PROSITE" id="PS50850">
    <property type="entry name" value="MFS"/>
    <property type="match status" value="1"/>
</dbReference>
<evidence type="ECO:0000256" key="3">
    <source>
        <dbReference type="ARBA" id="ARBA00022692"/>
    </source>
</evidence>
<dbReference type="InterPro" id="IPR036259">
    <property type="entry name" value="MFS_trans_sf"/>
</dbReference>
<feature type="transmembrane region" description="Helical" evidence="6">
    <location>
        <begin position="34"/>
        <end position="54"/>
    </location>
</feature>
<evidence type="ECO:0000256" key="4">
    <source>
        <dbReference type="ARBA" id="ARBA00022989"/>
    </source>
</evidence>
<dbReference type="PANTHER" id="PTHR43124:SF3">
    <property type="entry name" value="CHLORAMPHENICOL EFFLUX PUMP RV0191"/>
    <property type="match status" value="1"/>
</dbReference>
<keyword evidence="9" id="KW-1185">Reference proteome</keyword>
<evidence type="ECO:0000313" key="9">
    <source>
        <dbReference type="Proteomes" id="UP001189429"/>
    </source>
</evidence>
<dbReference type="InterPro" id="IPR011701">
    <property type="entry name" value="MFS"/>
</dbReference>
<evidence type="ECO:0000313" key="8">
    <source>
        <dbReference type="EMBL" id="CAK0888941.1"/>
    </source>
</evidence>
<accession>A0ABN9WS58</accession>
<keyword evidence="4 6" id="KW-1133">Transmembrane helix</keyword>
<feature type="transmembrane region" description="Helical" evidence="6">
    <location>
        <begin position="122"/>
        <end position="142"/>
    </location>
</feature>
<evidence type="ECO:0000256" key="6">
    <source>
        <dbReference type="SAM" id="Phobius"/>
    </source>
</evidence>
<feature type="non-terminal residue" evidence="8">
    <location>
        <position position="1"/>
    </location>
</feature>
<dbReference type="EMBL" id="CAUYUJ010019150">
    <property type="protein sequence ID" value="CAK0888941.1"/>
    <property type="molecule type" value="Genomic_DNA"/>
</dbReference>
<comment type="caution">
    <text evidence="8">The sequence shown here is derived from an EMBL/GenBank/DDBJ whole genome shotgun (WGS) entry which is preliminary data.</text>
</comment>